<evidence type="ECO:0000256" key="1">
    <source>
        <dbReference type="ARBA" id="ARBA00004141"/>
    </source>
</evidence>
<evidence type="ECO:0000313" key="9">
    <source>
        <dbReference type="EMBL" id="KFH45158.1"/>
    </source>
</evidence>
<accession>A0A086T726</accession>
<protein>
    <recommendedName>
        <fullName evidence="8">Rhodopsin domain-containing protein</fullName>
    </recommendedName>
</protein>
<feature type="region of interest" description="Disordered" evidence="6">
    <location>
        <begin position="344"/>
        <end position="366"/>
    </location>
</feature>
<feature type="transmembrane region" description="Helical" evidence="7">
    <location>
        <begin position="181"/>
        <end position="206"/>
    </location>
</feature>
<evidence type="ECO:0000256" key="4">
    <source>
        <dbReference type="ARBA" id="ARBA00023136"/>
    </source>
</evidence>
<dbReference type="GO" id="GO:0016020">
    <property type="term" value="C:membrane"/>
    <property type="evidence" value="ECO:0007669"/>
    <property type="project" value="UniProtKB-SubCell"/>
</dbReference>
<dbReference type="PANTHER" id="PTHR33048">
    <property type="entry name" value="PTH11-LIKE INTEGRAL MEMBRANE PROTEIN (AFU_ORTHOLOGUE AFUA_5G11245)"/>
    <property type="match status" value="1"/>
</dbReference>
<reference evidence="10" key="1">
    <citation type="journal article" date="2014" name="Genome Announc.">
        <title>Genome sequence and annotation of Acremonium chrysogenum, producer of the beta-lactam antibiotic cephalosporin C.</title>
        <authorList>
            <person name="Terfehr D."/>
            <person name="Dahlmann T.A."/>
            <person name="Specht T."/>
            <person name="Zadra I."/>
            <person name="Kuernsteiner H."/>
            <person name="Kueck U."/>
        </authorList>
    </citation>
    <scope>NUCLEOTIDE SEQUENCE [LARGE SCALE GENOMIC DNA]</scope>
    <source>
        <strain evidence="10">ATCC 11550 / CBS 779.69 / DSM 880 / IAM 14645 / JCM 23072 / IMI 49137</strain>
    </source>
</reference>
<dbReference type="InterPro" id="IPR052337">
    <property type="entry name" value="SAT4-like"/>
</dbReference>
<evidence type="ECO:0000256" key="2">
    <source>
        <dbReference type="ARBA" id="ARBA00022692"/>
    </source>
</evidence>
<dbReference type="InterPro" id="IPR049326">
    <property type="entry name" value="Rhodopsin_dom_fungi"/>
</dbReference>
<feature type="transmembrane region" description="Helical" evidence="7">
    <location>
        <begin position="133"/>
        <end position="161"/>
    </location>
</feature>
<feature type="domain" description="Rhodopsin" evidence="8">
    <location>
        <begin position="25"/>
        <end position="276"/>
    </location>
</feature>
<feature type="transmembrane region" description="Helical" evidence="7">
    <location>
        <begin position="12"/>
        <end position="30"/>
    </location>
</feature>
<sequence>MAAVNLALVELWLYLGISIVWVFTRVFVRWKAQSVHGLAIDDYLMVFVIILYSGETSIGQIVNDRWHGLGNSGMTDEERANLDPNSEEWDLRVKGSQTHLAGWLIYTAILWTIKICWLFFYKRLAGGVDVMTFWVKWGFVFCGLTFIATFLTTLCGCWPISRHWQINPDPGNACQLGVARVRAWVMLFTNLSTDVYIMVIPLPVIWNSTFSIKKKFGLAFLFCAGITTAIFGGIRCGIILRGWSKDVGMTCRWSHRETFLGILTANVPVVVPLLRRQLHRIIGWSASWRASGDTSEASDRQDGAKKFYKMKHGTAERKRFKHPLSLPGETFFEGCGSVEELVDMDTTTKQESQTNMLRSVDHHDSK</sequence>
<name>A0A086T726_HAPC1</name>
<evidence type="ECO:0000259" key="8">
    <source>
        <dbReference type="Pfam" id="PF20684"/>
    </source>
</evidence>
<keyword evidence="4 7" id="KW-0472">Membrane</keyword>
<evidence type="ECO:0000256" key="3">
    <source>
        <dbReference type="ARBA" id="ARBA00022989"/>
    </source>
</evidence>
<feature type="compositionally biased region" description="Polar residues" evidence="6">
    <location>
        <begin position="345"/>
        <end position="357"/>
    </location>
</feature>
<dbReference type="HOGENOM" id="CLU_019101_0_1_1"/>
<proteinExistence type="inferred from homology"/>
<feature type="transmembrane region" description="Helical" evidence="7">
    <location>
        <begin position="100"/>
        <end position="121"/>
    </location>
</feature>
<comment type="subcellular location">
    <subcellularLocation>
        <location evidence="1">Membrane</location>
        <topology evidence="1">Multi-pass membrane protein</topology>
    </subcellularLocation>
</comment>
<evidence type="ECO:0000256" key="5">
    <source>
        <dbReference type="ARBA" id="ARBA00038359"/>
    </source>
</evidence>
<organism evidence="9 10">
    <name type="scientific">Hapsidospora chrysogenum (strain ATCC 11550 / CBS 779.69 / DSM 880 / IAM 14645 / JCM 23072 / IMI 49137)</name>
    <name type="common">Acremonium chrysogenum</name>
    <dbReference type="NCBI Taxonomy" id="857340"/>
    <lineage>
        <taxon>Eukaryota</taxon>
        <taxon>Fungi</taxon>
        <taxon>Dikarya</taxon>
        <taxon>Ascomycota</taxon>
        <taxon>Pezizomycotina</taxon>
        <taxon>Sordariomycetes</taxon>
        <taxon>Hypocreomycetidae</taxon>
        <taxon>Hypocreales</taxon>
        <taxon>Bionectriaceae</taxon>
        <taxon>Hapsidospora</taxon>
    </lineage>
</organism>
<feature type="transmembrane region" description="Helical" evidence="7">
    <location>
        <begin position="218"/>
        <end position="243"/>
    </location>
</feature>
<dbReference type="PANTHER" id="PTHR33048:SF2">
    <property type="entry name" value="SRPK"/>
    <property type="match status" value="1"/>
</dbReference>
<keyword evidence="2 7" id="KW-0812">Transmembrane</keyword>
<dbReference type="Proteomes" id="UP000029964">
    <property type="component" value="Unassembled WGS sequence"/>
</dbReference>
<keyword evidence="3 7" id="KW-1133">Transmembrane helix</keyword>
<dbReference type="OrthoDB" id="2988756at2759"/>
<evidence type="ECO:0000256" key="7">
    <source>
        <dbReference type="SAM" id="Phobius"/>
    </source>
</evidence>
<dbReference type="STRING" id="857340.A0A086T726"/>
<comment type="caution">
    <text evidence="9">The sequence shown here is derived from an EMBL/GenBank/DDBJ whole genome shotgun (WGS) entry which is preliminary data.</text>
</comment>
<evidence type="ECO:0000256" key="6">
    <source>
        <dbReference type="SAM" id="MobiDB-lite"/>
    </source>
</evidence>
<dbReference type="EMBL" id="JPKY01000036">
    <property type="protein sequence ID" value="KFH45158.1"/>
    <property type="molecule type" value="Genomic_DNA"/>
</dbReference>
<gene>
    <name evidence="9" type="ORF">ACRE_040410</name>
</gene>
<dbReference type="Pfam" id="PF20684">
    <property type="entry name" value="Fung_rhodopsin"/>
    <property type="match status" value="1"/>
</dbReference>
<comment type="similarity">
    <text evidence="5">Belongs to the SAT4 family.</text>
</comment>
<dbReference type="AlphaFoldDB" id="A0A086T726"/>
<evidence type="ECO:0000313" key="10">
    <source>
        <dbReference type="Proteomes" id="UP000029964"/>
    </source>
</evidence>
<keyword evidence="10" id="KW-1185">Reference proteome</keyword>
<feature type="transmembrane region" description="Helical" evidence="7">
    <location>
        <begin position="42"/>
        <end position="62"/>
    </location>
</feature>